<dbReference type="Pfam" id="PF00089">
    <property type="entry name" value="Trypsin"/>
    <property type="match status" value="1"/>
</dbReference>
<dbReference type="AlphaFoldDB" id="A0A914UIZ9"/>
<keyword evidence="3 10" id="KW-0732">Signal</keyword>
<proteinExistence type="predicted"/>
<keyword evidence="2" id="KW-0645">Protease</keyword>
<dbReference type="WBParaSite" id="PSAMB.scaffold1024size36950.g10520.t1">
    <property type="protein sequence ID" value="PSAMB.scaffold1024size36950.g10520.t1"/>
    <property type="gene ID" value="PSAMB.scaffold1024size36950.g10520"/>
</dbReference>
<dbReference type="SUPFAM" id="SSF50494">
    <property type="entry name" value="Trypsin-like serine proteases"/>
    <property type="match status" value="1"/>
</dbReference>
<dbReference type="PANTHER" id="PTHR24252:SF7">
    <property type="entry name" value="HYALIN"/>
    <property type="match status" value="1"/>
</dbReference>
<evidence type="ECO:0000256" key="10">
    <source>
        <dbReference type="SAM" id="SignalP"/>
    </source>
</evidence>
<keyword evidence="6" id="KW-0720">Serine protease</keyword>
<feature type="domain" description="Peptidase S1" evidence="11">
    <location>
        <begin position="33"/>
        <end position="273"/>
    </location>
</feature>
<dbReference type="InterPro" id="IPR001254">
    <property type="entry name" value="Trypsin_dom"/>
</dbReference>
<dbReference type="InterPro" id="IPR009003">
    <property type="entry name" value="Peptidase_S1_PA"/>
</dbReference>
<dbReference type="PROSITE" id="PS50240">
    <property type="entry name" value="TRYPSIN_DOM"/>
    <property type="match status" value="1"/>
</dbReference>
<dbReference type="EC" id="3.4.21.84" evidence="9"/>
<evidence type="ECO:0000313" key="13">
    <source>
        <dbReference type="WBParaSite" id="PSAMB.scaffold1024size36950.g10520.t1"/>
    </source>
</evidence>
<evidence type="ECO:0000256" key="5">
    <source>
        <dbReference type="ARBA" id="ARBA00022820"/>
    </source>
</evidence>
<keyword evidence="1" id="KW-0768">Sushi</keyword>
<dbReference type="InterPro" id="IPR001314">
    <property type="entry name" value="Peptidase_S1A"/>
</dbReference>
<evidence type="ECO:0000256" key="8">
    <source>
        <dbReference type="ARBA" id="ARBA00052079"/>
    </source>
</evidence>
<dbReference type="PROSITE" id="PS00135">
    <property type="entry name" value="TRYPSIN_SER"/>
    <property type="match status" value="1"/>
</dbReference>
<feature type="signal peptide" evidence="10">
    <location>
        <begin position="1"/>
        <end position="17"/>
    </location>
</feature>
<evidence type="ECO:0000256" key="4">
    <source>
        <dbReference type="ARBA" id="ARBA00022801"/>
    </source>
</evidence>
<comment type="catalytic activity">
    <reaction evidence="8">
        <text>Selective cleavage of 103-Arg-|-Ser-104 and 124-Ile-|-Ile-125 bonds in Limulus clotting factor B to form activated factor B. Cleavage of -Pro-Arg-|-Xaa- bonds in synthetic substrates.</text>
        <dbReference type="EC" id="3.4.21.84"/>
    </reaction>
</comment>
<dbReference type="GO" id="GO:0006508">
    <property type="term" value="P:proteolysis"/>
    <property type="evidence" value="ECO:0007669"/>
    <property type="project" value="UniProtKB-KW"/>
</dbReference>
<feature type="chain" id="PRO_5037778879" description="limulus clotting factor C" evidence="10">
    <location>
        <begin position="18"/>
        <end position="278"/>
    </location>
</feature>
<organism evidence="12 13">
    <name type="scientific">Plectus sambesii</name>
    <dbReference type="NCBI Taxonomy" id="2011161"/>
    <lineage>
        <taxon>Eukaryota</taxon>
        <taxon>Metazoa</taxon>
        <taxon>Ecdysozoa</taxon>
        <taxon>Nematoda</taxon>
        <taxon>Chromadorea</taxon>
        <taxon>Plectida</taxon>
        <taxon>Plectina</taxon>
        <taxon>Plectoidea</taxon>
        <taxon>Plectidae</taxon>
        <taxon>Plectus</taxon>
    </lineage>
</organism>
<name>A0A914UIZ9_9BILA</name>
<dbReference type="CDD" id="cd00190">
    <property type="entry name" value="Tryp_SPc"/>
    <property type="match status" value="1"/>
</dbReference>
<dbReference type="GO" id="GO:0004252">
    <property type="term" value="F:serine-type endopeptidase activity"/>
    <property type="evidence" value="ECO:0007669"/>
    <property type="project" value="InterPro"/>
</dbReference>
<evidence type="ECO:0000256" key="7">
    <source>
        <dbReference type="ARBA" id="ARBA00023157"/>
    </source>
</evidence>
<evidence type="ECO:0000256" key="2">
    <source>
        <dbReference type="ARBA" id="ARBA00022670"/>
    </source>
</evidence>
<evidence type="ECO:0000256" key="3">
    <source>
        <dbReference type="ARBA" id="ARBA00022729"/>
    </source>
</evidence>
<dbReference type="InterPro" id="IPR033116">
    <property type="entry name" value="TRYPSIN_SER"/>
</dbReference>
<evidence type="ECO:0000256" key="1">
    <source>
        <dbReference type="ARBA" id="ARBA00022659"/>
    </source>
</evidence>
<dbReference type="PRINTS" id="PR00722">
    <property type="entry name" value="CHYMOTRYPSIN"/>
</dbReference>
<dbReference type="PANTHER" id="PTHR24252">
    <property type="entry name" value="ACROSIN-RELATED"/>
    <property type="match status" value="1"/>
</dbReference>
<evidence type="ECO:0000256" key="9">
    <source>
        <dbReference type="ARBA" id="ARBA00066707"/>
    </source>
</evidence>
<dbReference type="Gene3D" id="2.40.10.10">
    <property type="entry name" value="Trypsin-like serine proteases"/>
    <property type="match status" value="1"/>
</dbReference>
<dbReference type="Proteomes" id="UP000887566">
    <property type="component" value="Unplaced"/>
</dbReference>
<reference evidence="13" key="1">
    <citation type="submission" date="2022-11" db="UniProtKB">
        <authorList>
            <consortium name="WormBaseParasite"/>
        </authorList>
    </citation>
    <scope>IDENTIFICATION</scope>
</reference>
<keyword evidence="4" id="KW-0378">Hydrolase</keyword>
<evidence type="ECO:0000259" key="11">
    <source>
        <dbReference type="PROSITE" id="PS50240"/>
    </source>
</evidence>
<keyword evidence="7" id="KW-1015">Disulfide bond</keyword>
<accession>A0A914UIZ9</accession>
<keyword evidence="5" id="KW-0353">Hemolymph clotting</keyword>
<evidence type="ECO:0000256" key="6">
    <source>
        <dbReference type="ARBA" id="ARBA00022825"/>
    </source>
</evidence>
<evidence type="ECO:0000313" key="12">
    <source>
        <dbReference type="Proteomes" id="UP000887566"/>
    </source>
</evidence>
<protein>
    <recommendedName>
        <fullName evidence="9">limulus clotting factor C</fullName>
        <ecNumber evidence="9">3.4.21.84</ecNumber>
    </recommendedName>
</protein>
<sequence length="278" mass="30129">MKATVILLSVVAAFASAQIPCGNTPIPPNESRIVGGQPAKPYSWPWQAEMCMTSTLGGACALRCGATIIDQNWIMCASHCVDGYTNKPQRFHLKVGTYDYHSVNEAGEVVTNVTQIIMHPQYHTPHEYSHDMSLLRLSQPLTFTDHIQPVCLPLDESNLLVEGTPMYVTGWGATSEGGPVSSQLRQVVVPSLNMTHCENEYPNQVDDTMICAGRKGVDSCQGDSGGPLVTKHPDGRWFQAGIVSWGQGCAEKGHAGVYARVSSMCDFVKSTLGKDVCQ</sequence>
<dbReference type="InterPro" id="IPR043504">
    <property type="entry name" value="Peptidase_S1_PA_chymotrypsin"/>
</dbReference>
<dbReference type="SMART" id="SM00020">
    <property type="entry name" value="Tryp_SPc"/>
    <property type="match status" value="1"/>
</dbReference>
<dbReference type="GO" id="GO:0042381">
    <property type="term" value="P:hemolymph coagulation"/>
    <property type="evidence" value="ECO:0007669"/>
    <property type="project" value="UniProtKB-KW"/>
</dbReference>
<keyword evidence="12" id="KW-1185">Reference proteome</keyword>
<dbReference type="FunFam" id="2.40.10.10:FF:000120">
    <property type="entry name" value="Putative serine protease"/>
    <property type="match status" value="1"/>
</dbReference>